<dbReference type="Proteomes" id="UP001628078">
    <property type="component" value="Unassembled WGS sequence"/>
</dbReference>
<protein>
    <recommendedName>
        <fullName evidence="3">HTH tetR-type domain-containing protein</fullName>
    </recommendedName>
</protein>
<dbReference type="Gene3D" id="1.10.357.10">
    <property type="entry name" value="Tetracycline Repressor, domain 2"/>
    <property type="match status" value="1"/>
</dbReference>
<evidence type="ECO:0000256" key="1">
    <source>
        <dbReference type="ARBA" id="ARBA00023125"/>
    </source>
</evidence>
<gene>
    <name evidence="4" type="ORF">JCM31185_13640</name>
</gene>
<sequence length="179" mass="20013">MDATAQLILSKDVGDVSTTAIAQAVGIPQSSIYTYFDNRAALLAALFLREIKALYQADYDVALNQPIASLLQHYLTNLFKFALEHPDSMTVIEKLKSEMWIDVKTVAQVEEWVSQTPIQQLLAANLHNGTFRSVDISLVRNLLFSTIKIHADNILNGVYTQNERPFSEVCELLIAALMK</sequence>
<dbReference type="Pfam" id="PF00440">
    <property type="entry name" value="TetR_N"/>
    <property type="match status" value="1"/>
</dbReference>
<accession>A0ABQ5JNM1</accession>
<evidence type="ECO:0000313" key="4">
    <source>
        <dbReference type="EMBL" id="GKT06076.1"/>
    </source>
</evidence>
<keyword evidence="5" id="KW-1185">Reference proteome</keyword>
<organism evidence="4 5">
    <name type="scientific">Furfurilactobacillus curtus</name>
    <dbReference type="NCBI Taxonomy" id="1746200"/>
    <lineage>
        <taxon>Bacteria</taxon>
        <taxon>Bacillati</taxon>
        <taxon>Bacillota</taxon>
        <taxon>Bacilli</taxon>
        <taxon>Lactobacillales</taxon>
        <taxon>Lactobacillaceae</taxon>
        <taxon>Furfurilactobacillus</taxon>
    </lineage>
</organism>
<keyword evidence="1 2" id="KW-0238">DNA-binding</keyword>
<dbReference type="SUPFAM" id="SSF46689">
    <property type="entry name" value="Homeodomain-like"/>
    <property type="match status" value="1"/>
</dbReference>
<name>A0ABQ5JNM1_9LACO</name>
<comment type="caution">
    <text evidence="4">The sequence shown here is derived from an EMBL/GenBank/DDBJ whole genome shotgun (WGS) entry which is preliminary data.</text>
</comment>
<feature type="domain" description="HTH tetR-type" evidence="3">
    <location>
        <begin position="1"/>
        <end position="54"/>
    </location>
</feature>
<evidence type="ECO:0000256" key="2">
    <source>
        <dbReference type="PROSITE-ProRule" id="PRU00335"/>
    </source>
</evidence>
<feature type="DNA-binding region" description="H-T-H motif" evidence="2">
    <location>
        <begin position="17"/>
        <end position="36"/>
    </location>
</feature>
<evidence type="ECO:0000313" key="5">
    <source>
        <dbReference type="Proteomes" id="UP001628078"/>
    </source>
</evidence>
<dbReference type="PROSITE" id="PS50977">
    <property type="entry name" value="HTH_TETR_2"/>
    <property type="match status" value="1"/>
</dbReference>
<dbReference type="InterPro" id="IPR009057">
    <property type="entry name" value="Homeodomain-like_sf"/>
</dbReference>
<evidence type="ECO:0000259" key="3">
    <source>
        <dbReference type="PROSITE" id="PS50977"/>
    </source>
</evidence>
<proteinExistence type="predicted"/>
<dbReference type="InterPro" id="IPR001647">
    <property type="entry name" value="HTH_TetR"/>
</dbReference>
<reference evidence="4 5" key="1">
    <citation type="submission" date="2022-03" db="EMBL/GenBank/DDBJ databases">
        <title>Draft genome sequence of Furfurilactobacillus curtus JCM 31185.</title>
        <authorList>
            <person name="Suzuki S."/>
            <person name="Endo A."/>
            <person name="Kajikawa A."/>
        </authorList>
    </citation>
    <scope>NUCLEOTIDE SEQUENCE [LARGE SCALE GENOMIC DNA]</scope>
    <source>
        <strain evidence="4 5">JCM 31185</strain>
    </source>
</reference>
<dbReference type="EMBL" id="BQXO01000003">
    <property type="protein sequence ID" value="GKT06076.1"/>
    <property type="molecule type" value="Genomic_DNA"/>
</dbReference>